<evidence type="ECO:0000313" key="9">
    <source>
        <dbReference type="Proteomes" id="UP000696485"/>
    </source>
</evidence>
<comment type="subcellular location">
    <subcellularLocation>
        <location evidence="1">Membrane</location>
        <topology evidence="1">Multi-pass membrane protein</topology>
    </subcellularLocation>
</comment>
<dbReference type="Pfam" id="PF00005">
    <property type="entry name" value="ABC_tran"/>
    <property type="match status" value="1"/>
</dbReference>
<evidence type="ECO:0000256" key="1">
    <source>
        <dbReference type="ARBA" id="ARBA00004141"/>
    </source>
</evidence>
<evidence type="ECO:0000256" key="2">
    <source>
        <dbReference type="ARBA" id="ARBA00022448"/>
    </source>
</evidence>
<dbReference type="AlphaFoldDB" id="A0A9P5SCT8"/>
<dbReference type="Gene3D" id="3.40.50.300">
    <property type="entry name" value="P-loop containing nucleotide triphosphate hydrolases"/>
    <property type="match status" value="1"/>
</dbReference>
<evidence type="ECO:0000313" key="8">
    <source>
        <dbReference type="EMBL" id="KAF9325718.1"/>
    </source>
</evidence>
<feature type="domain" description="ABC transporter" evidence="7">
    <location>
        <begin position="88"/>
        <end position="162"/>
    </location>
</feature>
<keyword evidence="5" id="KW-0472">Membrane</keyword>
<dbReference type="GO" id="GO:0005524">
    <property type="term" value="F:ATP binding"/>
    <property type="evidence" value="ECO:0007669"/>
    <property type="project" value="InterPro"/>
</dbReference>
<accession>A0A9P5SCT8</accession>
<name>A0A9P5SCT8_9FUNG</name>
<evidence type="ECO:0000256" key="3">
    <source>
        <dbReference type="ARBA" id="ARBA00022692"/>
    </source>
</evidence>
<dbReference type="Proteomes" id="UP000696485">
    <property type="component" value="Unassembled WGS sequence"/>
</dbReference>
<keyword evidence="4" id="KW-1133">Transmembrane helix</keyword>
<dbReference type="PANTHER" id="PTHR48041">
    <property type="entry name" value="ABC TRANSPORTER G FAMILY MEMBER 28"/>
    <property type="match status" value="1"/>
</dbReference>
<organism evidence="8 9">
    <name type="scientific">Podila minutissima</name>
    <dbReference type="NCBI Taxonomy" id="64525"/>
    <lineage>
        <taxon>Eukaryota</taxon>
        <taxon>Fungi</taxon>
        <taxon>Fungi incertae sedis</taxon>
        <taxon>Mucoromycota</taxon>
        <taxon>Mortierellomycotina</taxon>
        <taxon>Mortierellomycetes</taxon>
        <taxon>Mortierellales</taxon>
        <taxon>Mortierellaceae</taxon>
        <taxon>Podila</taxon>
    </lineage>
</organism>
<keyword evidence="2" id="KW-0813">Transport</keyword>
<dbReference type="InterPro" id="IPR003439">
    <property type="entry name" value="ABC_transporter-like_ATP-bd"/>
</dbReference>
<evidence type="ECO:0000256" key="5">
    <source>
        <dbReference type="ARBA" id="ARBA00023136"/>
    </source>
</evidence>
<dbReference type="InterPro" id="IPR027417">
    <property type="entry name" value="P-loop_NTPase"/>
</dbReference>
<proteinExistence type="predicted"/>
<protein>
    <recommendedName>
        <fullName evidence="7">ABC transporter domain-containing protein</fullName>
    </recommendedName>
</protein>
<dbReference type="PANTHER" id="PTHR48041:SF119">
    <property type="entry name" value="ROA1P"/>
    <property type="match status" value="1"/>
</dbReference>
<evidence type="ECO:0000259" key="7">
    <source>
        <dbReference type="Pfam" id="PF00005"/>
    </source>
</evidence>
<feature type="compositionally biased region" description="Polar residues" evidence="6">
    <location>
        <begin position="48"/>
        <end position="62"/>
    </location>
</feature>
<dbReference type="EMBL" id="JAAAUY010000882">
    <property type="protein sequence ID" value="KAF9325718.1"/>
    <property type="molecule type" value="Genomic_DNA"/>
</dbReference>
<evidence type="ECO:0000256" key="6">
    <source>
        <dbReference type="SAM" id="MobiDB-lite"/>
    </source>
</evidence>
<dbReference type="GO" id="GO:0016887">
    <property type="term" value="F:ATP hydrolysis activity"/>
    <property type="evidence" value="ECO:0007669"/>
    <property type="project" value="InterPro"/>
</dbReference>
<dbReference type="GO" id="GO:0016020">
    <property type="term" value="C:membrane"/>
    <property type="evidence" value="ECO:0007669"/>
    <property type="project" value="UniProtKB-SubCell"/>
</dbReference>
<gene>
    <name evidence="8" type="ORF">BG006_010816</name>
</gene>
<sequence>MDTTIPLPSSNDKSATIELTLRNLSLSVIPPPSLFTRIARKLGLTRNSLRNPENPNHLNTRIPSFVSDEGSTSRINRDLHNVGISIFRDVDLTVKPGQVCIILGGSGSGKTTLLNTIAGRMSGPEVLTSGSIKCNDDKAKRFWNDGSVGYLQQHDFLMPFLT</sequence>
<keyword evidence="3" id="KW-0812">Transmembrane</keyword>
<keyword evidence="9" id="KW-1185">Reference proteome</keyword>
<evidence type="ECO:0000256" key="4">
    <source>
        <dbReference type="ARBA" id="ARBA00022989"/>
    </source>
</evidence>
<dbReference type="SUPFAM" id="SSF52540">
    <property type="entry name" value="P-loop containing nucleoside triphosphate hydrolases"/>
    <property type="match status" value="1"/>
</dbReference>
<comment type="caution">
    <text evidence="8">The sequence shown here is derived from an EMBL/GenBank/DDBJ whole genome shotgun (WGS) entry which is preliminary data.</text>
</comment>
<dbReference type="InterPro" id="IPR050352">
    <property type="entry name" value="ABCG_transporters"/>
</dbReference>
<feature type="region of interest" description="Disordered" evidence="6">
    <location>
        <begin position="48"/>
        <end position="72"/>
    </location>
</feature>
<dbReference type="GO" id="GO:0042626">
    <property type="term" value="F:ATPase-coupled transmembrane transporter activity"/>
    <property type="evidence" value="ECO:0007669"/>
    <property type="project" value="TreeGrafter"/>
</dbReference>
<reference evidence="8" key="1">
    <citation type="journal article" date="2020" name="Fungal Divers.">
        <title>Resolving the Mortierellaceae phylogeny through synthesis of multi-gene phylogenetics and phylogenomics.</title>
        <authorList>
            <person name="Vandepol N."/>
            <person name="Liber J."/>
            <person name="Desiro A."/>
            <person name="Na H."/>
            <person name="Kennedy M."/>
            <person name="Barry K."/>
            <person name="Grigoriev I.V."/>
            <person name="Miller A.N."/>
            <person name="O'Donnell K."/>
            <person name="Stajich J.E."/>
            <person name="Bonito G."/>
        </authorList>
    </citation>
    <scope>NUCLEOTIDE SEQUENCE</scope>
    <source>
        <strain evidence="8">NVP1</strain>
    </source>
</reference>